<dbReference type="InterPro" id="IPR002616">
    <property type="entry name" value="tRNA_ribo_trans-like"/>
</dbReference>
<protein>
    <recommendedName>
        <fullName evidence="1">tRNA-guanine(15) transglycosylase-like domain-containing protein</fullName>
    </recommendedName>
</protein>
<dbReference type="GO" id="GO:0006400">
    <property type="term" value="P:tRNA modification"/>
    <property type="evidence" value="ECO:0007669"/>
    <property type="project" value="InterPro"/>
</dbReference>
<dbReference type="Pfam" id="PF01702">
    <property type="entry name" value="TGT"/>
    <property type="match status" value="1"/>
</dbReference>
<dbReference type="PANTHER" id="PTHR46064">
    <property type="entry name" value="QUEUINE TRNA-RIBOSYLTRANSFERASE ACCESSORY SUBUNIT 2"/>
    <property type="match status" value="1"/>
</dbReference>
<dbReference type="NCBIfam" id="TIGR00449">
    <property type="entry name" value="tgt_general"/>
    <property type="match status" value="1"/>
</dbReference>
<organism evidence="2">
    <name type="scientific">Araucaria cunninghamii</name>
    <name type="common">Hoop pine</name>
    <name type="synonym">Moreton Bay pine</name>
    <dbReference type="NCBI Taxonomy" id="56994"/>
    <lineage>
        <taxon>Eukaryota</taxon>
        <taxon>Viridiplantae</taxon>
        <taxon>Streptophyta</taxon>
        <taxon>Embryophyta</taxon>
        <taxon>Tracheophyta</taxon>
        <taxon>Spermatophyta</taxon>
        <taxon>Pinopsida</taxon>
        <taxon>Pinidae</taxon>
        <taxon>Conifers II</taxon>
        <taxon>Araucariales</taxon>
        <taxon>Araucariaceae</taxon>
        <taxon>Araucaria</taxon>
    </lineage>
</organism>
<sequence length="297" mass="32247">MTTTRFVVKACNSGNGGSAGSRATARTATLYLGCSSGASEMATEIEMESPCLLLASRKGLPHFTSPDLLHWLHPHSRLLQFTPFHFWECPSPSTVAALGGIHEMLSMPEYGFIAIPRDSVTCISDAEGGNKFGASFETPSGRRMVKPAQYMESISALKPNLWSSLPDEVPAWVSNKRNKISVDRTTRWLDECLAMKPMNAETALGPIVGGTTLEERIRSAQEVASRNVSGFWLAGFGLGESMEQRAALLDAVMGILPEDKPRGISGLGLPEMIPHQSWKSASVILVRDIQRLISIIC</sequence>
<dbReference type="PANTHER" id="PTHR46064:SF1">
    <property type="entry name" value="QUEUINE TRNA-RIBOSYLTRANSFERASE ACCESSORY SUBUNIT 2"/>
    <property type="match status" value="1"/>
</dbReference>
<feature type="domain" description="tRNA-guanine(15) transglycosylase-like" evidence="1">
    <location>
        <begin position="44"/>
        <end position="275"/>
    </location>
</feature>
<dbReference type="Gene3D" id="3.20.20.105">
    <property type="entry name" value="Queuine tRNA-ribosyltransferase-like"/>
    <property type="match status" value="1"/>
</dbReference>
<proteinExistence type="predicted"/>
<dbReference type="InterPro" id="IPR036511">
    <property type="entry name" value="TGT-like_sf"/>
</dbReference>
<name>A0A0D6R690_ARACU</name>
<accession>A0A0D6R690</accession>
<evidence type="ECO:0000259" key="1">
    <source>
        <dbReference type="Pfam" id="PF01702"/>
    </source>
</evidence>
<dbReference type="EMBL" id="GCKF01026388">
    <property type="protein sequence ID" value="JAG98334.1"/>
    <property type="molecule type" value="Transcribed_RNA"/>
</dbReference>
<dbReference type="InterPro" id="IPR050852">
    <property type="entry name" value="Queuine_tRNA-ribosyltrfase"/>
</dbReference>
<dbReference type="SUPFAM" id="SSF51713">
    <property type="entry name" value="tRNA-guanine transglycosylase"/>
    <property type="match status" value="1"/>
</dbReference>
<evidence type="ECO:0000313" key="2">
    <source>
        <dbReference type="EMBL" id="JAG98334.1"/>
    </source>
</evidence>
<dbReference type="AlphaFoldDB" id="A0A0D6R690"/>
<reference evidence="2" key="1">
    <citation type="submission" date="2015-03" db="EMBL/GenBank/DDBJ databases">
        <title>A transcriptome of Araucaria cunninghamii, an australian fine timber species.</title>
        <authorList>
            <person name="Jing Yi C.J.Y."/>
            <person name="Yin San L.Y.S."/>
            <person name="Abdul Karim S.S."/>
            <person name="Wan Azmi N.N."/>
            <person name="Hercus R.R."/>
            <person name="Croft L.L."/>
        </authorList>
    </citation>
    <scope>NUCLEOTIDE SEQUENCE</scope>
    <source>
        <strain evidence="2">MI0301</strain>
        <tissue evidence="2">Leaf</tissue>
    </source>
</reference>